<dbReference type="InterPro" id="IPR035906">
    <property type="entry name" value="MetI-like_sf"/>
</dbReference>
<dbReference type="Proteomes" id="UP000186143">
    <property type="component" value="Unassembled WGS sequence"/>
</dbReference>
<comment type="similarity">
    <text evidence="7">Belongs to the binding-protein-dependent transport system permease family.</text>
</comment>
<evidence type="ECO:0000256" key="2">
    <source>
        <dbReference type="ARBA" id="ARBA00022448"/>
    </source>
</evidence>
<feature type="transmembrane region" description="Helical" evidence="7">
    <location>
        <begin position="12"/>
        <end position="33"/>
    </location>
</feature>
<keyword evidence="4 7" id="KW-0812">Transmembrane</keyword>
<dbReference type="PANTHER" id="PTHR43744">
    <property type="entry name" value="ABC TRANSPORTER PERMEASE PROTEIN MG189-RELATED-RELATED"/>
    <property type="match status" value="1"/>
</dbReference>
<feature type="transmembrane region" description="Helical" evidence="7">
    <location>
        <begin position="142"/>
        <end position="163"/>
    </location>
</feature>
<dbReference type="InterPro" id="IPR000515">
    <property type="entry name" value="MetI-like"/>
</dbReference>
<evidence type="ECO:0000256" key="7">
    <source>
        <dbReference type="RuleBase" id="RU363032"/>
    </source>
</evidence>
<proteinExistence type="inferred from homology"/>
<dbReference type="STRING" id="1672749.BJF92_18140"/>
<sequence>MRRGLRPLVTSIGAHAILLSGAFIMVYPFLWMWRASVQSSGEVFGAMKNAPSTLESILANYGQALFQTPVLRFMLNGALMTGGILLFQVATTVTCAYALAKLEFRGKRVLLALVLLAITIPAQAPALPLYLGLAKLQLLDTYLAMMVPHLTSAFAIFLFRQFIRSFPEEILLAARLDGMTEIEIVTRIVVPSMLPAIAAFSIFSVTFHWNDLYWPMIVIHSIDLAPPTLGILFFRSQEGGDSFGPLMACATVVTAPLILVFIAAQKKFVQGVTMSGVK</sequence>
<keyword evidence="5 7" id="KW-1133">Transmembrane helix</keyword>
<evidence type="ECO:0000259" key="8">
    <source>
        <dbReference type="PROSITE" id="PS50928"/>
    </source>
</evidence>
<evidence type="ECO:0000313" key="9">
    <source>
        <dbReference type="EMBL" id="OLP52960.1"/>
    </source>
</evidence>
<dbReference type="CDD" id="cd06261">
    <property type="entry name" value="TM_PBP2"/>
    <property type="match status" value="1"/>
</dbReference>
<feature type="transmembrane region" description="Helical" evidence="7">
    <location>
        <begin position="246"/>
        <end position="264"/>
    </location>
</feature>
<dbReference type="GO" id="GO:0005886">
    <property type="term" value="C:plasma membrane"/>
    <property type="evidence" value="ECO:0007669"/>
    <property type="project" value="UniProtKB-SubCell"/>
</dbReference>
<feature type="domain" description="ABC transmembrane type-1" evidence="8">
    <location>
        <begin position="74"/>
        <end position="264"/>
    </location>
</feature>
<dbReference type="PANTHER" id="PTHR43744:SF12">
    <property type="entry name" value="ABC TRANSPORTER PERMEASE PROTEIN MG189-RELATED"/>
    <property type="match status" value="1"/>
</dbReference>
<feature type="transmembrane region" description="Helical" evidence="7">
    <location>
        <begin position="78"/>
        <end position="100"/>
    </location>
</feature>
<comment type="subcellular location">
    <subcellularLocation>
        <location evidence="1 7">Cell membrane</location>
        <topology evidence="1 7">Multi-pass membrane protein</topology>
    </subcellularLocation>
</comment>
<evidence type="ECO:0000256" key="6">
    <source>
        <dbReference type="ARBA" id="ARBA00023136"/>
    </source>
</evidence>
<evidence type="ECO:0000256" key="4">
    <source>
        <dbReference type="ARBA" id="ARBA00022692"/>
    </source>
</evidence>
<organism evidence="9 10">
    <name type="scientific">Xaviernesmea rhizosphaerae</name>
    <dbReference type="NCBI Taxonomy" id="1672749"/>
    <lineage>
        <taxon>Bacteria</taxon>
        <taxon>Pseudomonadati</taxon>
        <taxon>Pseudomonadota</taxon>
        <taxon>Alphaproteobacteria</taxon>
        <taxon>Hyphomicrobiales</taxon>
        <taxon>Rhizobiaceae</taxon>
        <taxon>Rhizobium/Agrobacterium group</taxon>
        <taxon>Xaviernesmea</taxon>
    </lineage>
</organism>
<comment type="caution">
    <text evidence="9">The sequence shown here is derived from an EMBL/GenBank/DDBJ whole genome shotgun (WGS) entry which is preliminary data.</text>
</comment>
<name>A0A1Q9ADG6_9HYPH</name>
<keyword evidence="6 7" id="KW-0472">Membrane</keyword>
<dbReference type="GO" id="GO:0055085">
    <property type="term" value="P:transmembrane transport"/>
    <property type="evidence" value="ECO:0007669"/>
    <property type="project" value="InterPro"/>
</dbReference>
<reference evidence="9 10" key="1">
    <citation type="submission" date="2016-09" db="EMBL/GenBank/DDBJ databases">
        <title>Rhizobium sp. nov., a novel species isolated from the rice rhizosphere.</title>
        <authorList>
            <person name="Zhao J."/>
            <person name="Zhang X."/>
        </authorList>
    </citation>
    <scope>NUCLEOTIDE SEQUENCE [LARGE SCALE GENOMIC DNA]</scope>
    <source>
        <strain evidence="9 10">MH17</strain>
    </source>
</reference>
<dbReference type="Pfam" id="PF00528">
    <property type="entry name" value="BPD_transp_1"/>
    <property type="match status" value="1"/>
</dbReference>
<feature type="transmembrane region" description="Helical" evidence="7">
    <location>
        <begin position="109"/>
        <end position="130"/>
    </location>
</feature>
<evidence type="ECO:0000313" key="10">
    <source>
        <dbReference type="Proteomes" id="UP000186143"/>
    </source>
</evidence>
<gene>
    <name evidence="9" type="ORF">BJF92_18140</name>
</gene>
<dbReference type="PROSITE" id="PS50928">
    <property type="entry name" value="ABC_TM1"/>
    <property type="match status" value="1"/>
</dbReference>
<dbReference type="RefSeq" id="WP_075636825.1">
    <property type="nucleotide sequence ID" value="NZ_MKIO01000041.1"/>
</dbReference>
<feature type="transmembrane region" description="Helical" evidence="7">
    <location>
        <begin position="184"/>
        <end position="207"/>
    </location>
</feature>
<keyword evidence="3" id="KW-1003">Cell membrane</keyword>
<dbReference type="Gene3D" id="1.10.3720.10">
    <property type="entry name" value="MetI-like"/>
    <property type="match status" value="1"/>
</dbReference>
<dbReference type="OrthoDB" id="9815445at2"/>
<dbReference type="EMBL" id="MKIO01000041">
    <property type="protein sequence ID" value="OLP52960.1"/>
    <property type="molecule type" value="Genomic_DNA"/>
</dbReference>
<accession>A0A1Q9ADG6</accession>
<evidence type="ECO:0000256" key="3">
    <source>
        <dbReference type="ARBA" id="ARBA00022475"/>
    </source>
</evidence>
<evidence type="ECO:0000256" key="5">
    <source>
        <dbReference type="ARBA" id="ARBA00022989"/>
    </source>
</evidence>
<dbReference type="AlphaFoldDB" id="A0A1Q9ADG6"/>
<evidence type="ECO:0000256" key="1">
    <source>
        <dbReference type="ARBA" id="ARBA00004651"/>
    </source>
</evidence>
<dbReference type="SUPFAM" id="SSF161098">
    <property type="entry name" value="MetI-like"/>
    <property type="match status" value="1"/>
</dbReference>
<protein>
    <submittedName>
        <fullName evidence="9">Sugar ABC transporter permease</fullName>
    </submittedName>
</protein>
<keyword evidence="2 7" id="KW-0813">Transport</keyword>